<feature type="binding site" evidence="3">
    <location>
        <position position="156"/>
    </location>
    <ligand>
        <name>a divalent metal cation</name>
        <dbReference type="ChEBI" id="CHEBI:60240"/>
        <label>2</label>
    </ligand>
</feature>
<accession>A0A1G1WYM9</accession>
<feature type="binding site" evidence="3">
    <location>
        <position position="7"/>
    </location>
    <ligand>
        <name>a divalent metal cation</name>
        <dbReference type="ChEBI" id="CHEBI:60240"/>
        <label>1</label>
    </ligand>
</feature>
<name>A0A1G1WYM9_9BACT</name>
<dbReference type="Proteomes" id="UP000179279">
    <property type="component" value="Unassembled WGS sequence"/>
</dbReference>
<feature type="binding site" evidence="3">
    <location>
        <position position="92"/>
    </location>
    <ligand>
        <name>a divalent metal cation</name>
        <dbReference type="ChEBI" id="CHEBI:60240"/>
        <label>1</label>
    </ligand>
</feature>
<evidence type="ECO:0008006" key="6">
    <source>
        <dbReference type="Google" id="ProtNLM"/>
    </source>
</evidence>
<protein>
    <recommendedName>
        <fullName evidence="6">Hydrolase TatD</fullName>
    </recommendedName>
</protein>
<feature type="binding site" evidence="3">
    <location>
        <position position="9"/>
    </location>
    <ligand>
        <name>a divalent metal cation</name>
        <dbReference type="ChEBI" id="CHEBI:60240"/>
        <label>1</label>
    </ligand>
</feature>
<reference evidence="4 5" key="1">
    <citation type="journal article" date="2016" name="Nat. Commun.">
        <title>Thousands of microbial genomes shed light on interconnected biogeochemical processes in an aquifer system.</title>
        <authorList>
            <person name="Anantharaman K."/>
            <person name="Brown C.T."/>
            <person name="Hug L.A."/>
            <person name="Sharon I."/>
            <person name="Castelle C.J."/>
            <person name="Probst A.J."/>
            <person name="Thomas B.C."/>
            <person name="Singh A."/>
            <person name="Wilkins M.J."/>
            <person name="Karaoz U."/>
            <person name="Brodie E.L."/>
            <person name="Williams K.H."/>
            <person name="Hubbard S.S."/>
            <person name="Banfield J.F."/>
        </authorList>
    </citation>
    <scope>NUCLEOTIDE SEQUENCE [LARGE SCALE GENOMIC DNA]</scope>
</reference>
<dbReference type="InterPro" id="IPR032466">
    <property type="entry name" value="Metal_Hydrolase"/>
</dbReference>
<dbReference type="GO" id="GO:0046872">
    <property type="term" value="F:metal ion binding"/>
    <property type="evidence" value="ECO:0007669"/>
    <property type="project" value="UniProtKB-KW"/>
</dbReference>
<dbReference type="NCBIfam" id="TIGR00010">
    <property type="entry name" value="YchF/TatD family DNA exonuclease"/>
    <property type="match status" value="1"/>
</dbReference>
<dbReference type="AlphaFoldDB" id="A0A1G1WYM9"/>
<dbReference type="InterPro" id="IPR015991">
    <property type="entry name" value="TatD/YcfH-like"/>
</dbReference>
<evidence type="ECO:0000256" key="1">
    <source>
        <dbReference type="ARBA" id="ARBA00022723"/>
    </source>
</evidence>
<dbReference type="CDD" id="cd01310">
    <property type="entry name" value="TatD_DNAse"/>
    <property type="match status" value="1"/>
</dbReference>
<evidence type="ECO:0000256" key="2">
    <source>
        <dbReference type="ARBA" id="ARBA00022801"/>
    </source>
</evidence>
<dbReference type="PROSITE" id="PS01091">
    <property type="entry name" value="TATD_3"/>
    <property type="match status" value="1"/>
</dbReference>
<dbReference type="PANTHER" id="PTHR46124:SF2">
    <property type="entry name" value="D-AMINOACYL-TRNA DEACYLASE"/>
    <property type="match status" value="1"/>
</dbReference>
<dbReference type="SUPFAM" id="SSF51556">
    <property type="entry name" value="Metallo-dependent hydrolases"/>
    <property type="match status" value="1"/>
</dbReference>
<comment type="caution">
    <text evidence="4">The sequence shown here is derived from an EMBL/GenBank/DDBJ whole genome shotgun (WGS) entry which is preliminary data.</text>
</comment>
<feature type="binding site" evidence="3">
    <location>
        <position position="132"/>
    </location>
    <ligand>
        <name>a divalent metal cation</name>
        <dbReference type="ChEBI" id="CHEBI:60240"/>
        <label>2</label>
    </ligand>
</feature>
<dbReference type="GO" id="GO:0004536">
    <property type="term" value="F:DNA nuclease activity"/>
    <property type="evidence" value="ECO:0007669"/>
    <property type="project" value="InterPro"/>
</dbReference>
<dbReference type="FunFam" id="3.20.20.140:FF:000005">
    <property type="entry name" value="TatD family hydrolase"/>
    <property type="match status" value="1"/>
</dbReference>
<evidence type="ECO:0000313" key="5">
    <source>
        <dbReference type="Proteomes" id="UP000179279"/>
    </source>
</evidence>
<proteinExistence type="predicted"/>
<feature type="binding site" evidence="3">
    <location>
        <position position="206"/>
    </location>
    <ligand>
        <name>a divalent metal cation</name>
        <dbReference type="ChEBI" id="CHEBI:60240"/>
        <label>1</label>
    </ligand>
</feature>
<dbReference type="GO" id="GO:0016788">
    <property type="term" value="F:hydrolase activity, acting on ester bonds"/>
    <property type="evidence" value="ECO:0007669"/>
    <property type="project" value="InterPro"/>
</dbReference>
<organism evidence="4 5">
    <name type="scientific">Candidatus Woykebacteria bacterium RIFCSPLOWO2_01_FULL_41_12</name>
    <dbReference type="NCBI Taxonomy" id="1802604"/>
    <lineage>
        <taxon>Bacteria</taxon>
        <taxon>Candidatus Woykeibacteriota</taxon>
    </lineage>
</organism>
<dbReference type="Pfam" id="PF01026">
    <property type="entry name" value="TatD_DNase"/>
    <property type="match status" value="1"/>
</dbReference>
<dbReference type="PANTHER" id="PTHR46124">
    <property type="entry name" value="D-AMINOACYL-TRNA DEACYLASE"/>
    <property type="match status" value="1"/>
</dbReference>
<evidence type="ECO:0000256" key="3">
    <source>
        <dbReference type="PIRSR" id="PIRSR005902-1"/>
    </source>
</evidence>
<dbReference type="GO" id="GO:0005829">
    <property type="term" value="C:cytosol"/>
    <property type="evidence" value="ECO:0007669"/>
    <property type="project" value="TreeGrafter"/>
</dbReference>
<dbReference type="Gene3D" id="3.20.20.140">
    <property type="entry name" value="Metal-dependent hydrolases"/>
    <property type="match status" value="1"/>
</dbReference>
<dbReference type="PIRSF" id="PIRSF005902">
    <property type="entry name" value="DNase_TatD"/>
    <property type="match status" value="1"/>
</dbReference>
<evidence type="ECO:0000313" key="4">
    <source>
        <dbReference type="EMBL" id="OGY32835.1"/>
    </source>
</evidence>
<dbReference type="InterPro" id="IPR001130">
    <property type="entry name" value="TatD-like"/>
</dbReference>
<keyword evidence="1 3" id="KW-0479">Metal-binding</keyword>
<gene>
    <name evidence="4" type="ORF">A3A57_01870</name>
</gene>
<dbReference type="InterPro" id="IPR018228">
    <property type="entry name" value="DNase_TatD-rel_CS"/>
</dbReference>
<sequence>MNLVDTHAHLQFKAYDEDRNYVVKRSSEQLAALVNVGTSVESSKNGVELSKKVEGFFSSVGVHPHHAGLWNDETIPTFESLLKEEKVVAVGEIGLDNHSYQDYSQPDLKAQTEILHKQIDLAVKNKKPVLFHCRDAYDEIYEEIKQYNGKISGLMHCYMGTWGQAKNFLDLGLYISFSGNITYKRNDYIRRVAKKIPKEKILIETDAPFLPPEPYRGQRNEPIYVKIAAETLSFLKGWVLGETAAITSKNAAALLKISL</sequence>
<dbReference type="EMBL" id="MHDA01000004">
    <property type="protein sequence ID" value="OGY32835.1"/>
    <property type="molecule type" value="Genomic_DNA"/>
</dbReference>
<keyword evidence="2" id="KW-0378">Hydrolase</keyword>